<gene>
    <name evidence="1" type="ORF">G2W53_041396</name>
</gene>
<sequence length="54" mass="6537">MFFEFRLRYCRAWEEPKNEKCLACRMSSRMFSDDAARSCFGLIKAYVRLSIFVR</sequence>
<dbReference type="Proteomes" id="UP000634136">
    <property type="component" value="Unassembled WGS sequence"/>
</dbReference>
<evidence type="ECO:0000313" key="2">
    <source>
        <dbReference type="Proteomes" id="UP000634136"/>
    </source>
</evidence>
<protein>
    <submittedName>
        <fullName evidence="1">Uncharacterized protein</fullName>
    </submittedName>
</protein>
<name>A0A834SDN3_9FABA</name>
<proteinExistence type="predicted"/>
<reference evidence="1" key="1">
    <citation type="submission" date="2020-09" db="EMBL/GenBank/DDBJ databases">
        <title>Genome-Enabled Discovery of Anthraquinone Biosynthesis in Senna tora.</title>
        <authorList>
            <person name="Kang S.-H."/>
            <person name="Pandey R.P."/>
            <person name="Lee C.-M."/>
            <person name="Sim J.-S."/>
            <person name="Jeong J.-T."/>
            <person name="Choi B.-S."/>
            <person name="Jung M."/>
            <person name="Ginzburg D."/>
            <person name="Zhao K."/>
            <person name="Won S.Y."/>
            <person name="Oh T.-J."/>
            <person name="Yu Y."/>
            <person name="Kim N.-H."/>
            <person name="Lee O.R."/>
            <person name="Lee T.-H."/>
            <person name="Bashyal P."/>
            <person name="Kim T.-S."/>
            <person name="Lee W.-H."/>
            <person name="Kawkins C."/>
            <person name="Kim C.-K."/>
            <person name="Kim J.S."/>
            <person name="Ahn B.O."/>
            <person name="Rhee S.Y."/>
            <person name="Sohng J.K."/>
        </authorList>
    </citation>
    <scope>NUCLEOTIDE SEQUENCE</scope>
    <source>
        <tissue evidence="1">Leaf</tissue>
    </source>
</reference>
<comment type="caution">
    <text evidence="1">The sequence shown here is derived from an EMBL/GenBank/DDBJ whole genome shotgun (WGS) entry which is preliminary data.</text>
</comment>
<organism evidence="1 2">
    <name type="scientific">Senna tora</name>
    <dbReference type="NCBI Taxonomy" id="362788"/>
    <lineage>
        <taxon>Eukaryota</taxon>
        <taxon>Viridiplantae</taxon>
        <taxon>Streptophyta</taxon>
        <taxon>Embryophyta</taxon>
        <taxon>Tracheophyta</taxon>
        <taxon>Spermatophyta</taxon>
        <taxon>Magnoliopsida</taxon>
        <taxon>eudicotyledons</taxon>
        <taxon>Gunneridae</taxon>
        <taxon>Pentapetalae</taxon>
        <taxon>rosids</taxon>
        <taxon>fabids</taxon>
        <taxon>Fabales</taxon>
        <taxon>Fabaceae</taxon>
        <taxon>Caesalpinioideae</taxon>
        <taxon>Cassia clade</taxon>
        <taxon>Senna</taxon>
    </lineage>
</organism>
<dbReference type="AlphaFoldDB" id="A0A834SDN3"/>
<accession>A0A834SDN3</accession>
<dbReference type="EMBL" id="JAAIUW010000013">
    <property type="protein sequence ID" value="KAF7802285.1"/>
    <property type="molecule type" value="Genomic_DNA"/>
</dbReference>
<evidence type="ECO:0000313" key="1">
    <source>
        <dbReference type="EMBL" id="KAF7802285.1"/>
    </source>
</evidence>
<keyword evidence="2" id="KW-1185">Reference proteome</keyword>